<gene>
    <name evidence="2" type="ORF">F1654_01485</name>
</gene>
<evidence type="ECO:0000313" key="2">
    <source>
        <dbReference type="EMBL" id="KAA5804702.1"/>
    </source>
</evidence>
<dbReference type="Gene3D" id="3.90.550.10">
    <property type="entry name" value="Spore Coat Polysaccharide Biosynthesis Protein SpsA, Chain A"/>
    <property type="match status" value="1"/>
</dbReference>
<dbReference type="EMBL" id="VWOJ01000001">
    <property type="protein sequence ID" value="KAA5804702.1"/>
    <property type="molecule type" value="Genomic_DNA"/>
</dbReference>
<keyword evidence="2" id="KW-0808">Transferase</keyword>
<evidence type="ECO:0000259" key="1">
    <source>
        <dbReference type="Pfam" id="PF00535"/>
    </source>
</evidence>
<evidence type="ECO:0000313" key="3">
    <source>
        <dbReference type="Proteomes" id="UP000325122"/>
    </source>
</evidence>
<dbReference type="GO" id="GO:0016740">
    <property type="term" value="F:transferase activity"/>
    <property type="evidence" value="ECO:0007669"/>
    <property type="project" value="UniProtKB-KW"/>
</dbReference>
<proteinExistence type="predicted"/>
<dbReference type="Proteomes" id="UP000325122">
    <property type="component" value="Unassembled WGS sequence"/>
</dbReference>
<comment type="caution">
    <text evidence="2">The sequence shown here is derived from an EMBL/GenBank/DDBJ whole genome shotgun (WGS) entry which is preliminary data.</text>
</comment>
<dbReference type="InterPro" id="IPR001173">
    <property type="entry name" value="Glyco_trans_2-like"/>
</dbReference>
<sequence>MKTAVMIPTFRRPDSLARALTSVFAQTRAPDEIIIADNDPAASARDMVEGLKSRAPCPLVYVHAPVPGVSNARNAGFAATDAKRIAQLDDDESAPSHWLAALIKAHEASGAGVSFGPVLARADGAGPVANAWLNRLYSRDPGHDEGLIAKPYGCGNSLIDRTRCALPDPPFDASANQTGGEDDILFAALKARGVRFGWAPEAGVTEHVESTRASLAHAAARSFAYGQGPSQTARLERRYGALAGWMAVGAAQTAVFSLALPFAWLAGPQKAAACLDRLVQGAGKVMCLDAVAPRFYGEAAAR</sequence>
<keyword evidence="3" id="KW-1185">Reference proteome</keyword>
<dbReference type="RefSeq" id="WP_150021733.1">
    <property type="nucleotide sequence ID" value="NZ_VWOJ01000001.1"/>
</dbReference>
<accession>A0A5M6ZIP6</accession>
<dbReference type="InterPro" id="IPR029044">
    <property type="entry name" value="Nucleotide-diphossugar_trans"/>
</dbReference>
<dbReference type="Pfam" id="PF00535">
    <property type="entry name" value="Glycos_transf_2"/>
    <property type="match status" value="1"/>
</dbReference>
<dbReference type="CDD" id="cd00761">
    <property type="entry name" value="Glyco_tranf_GTA_type"/>
    <property type="match status" value="1"/>
</dbReference>
<reference evidence="2 3" key="1">
    <citation type="submission" date="2019-09" db="EMBL/GenBank/DDBJ databases">
        <authorList>
            <person name="Kevbrin V."/>
            <person name="Grouzdev D.S."/>
        </authorList>
    </citation>
    <scope>NUCLEOTIDE SEQUENCE [LARGE SCALE GENOMIC DNA]</scope>
    <source>
        <strain evidence="2 3">G-192</strain>
    </source>
</reference>
<dbReference type="PANTHER" id="PTHR43685">
    <property type="entry name" value="GLYCOSYLTRANSFERASE"/>
    <property type="match status" value="1"/>
</dbReference>
<dbReference type="SUPFAM" id="SSF53448">
    <property type="entry name" value="Nucleotide-diphospho-sugar transferases"/>
    <property type="match status" value="1"/>
</dbReference>
<dbReference type="AlphaFoldDB" id="A0A5M6ZIP6"/>
<feature type="domain" description="Glycosyltransferase 2-like" evidence="1">
    <location>
        <begin position="5"/>
        <end position="156"/>
    </location>
</feature>
<dbReference type="PANTHER" id="PTHR43685:SF11">
    <property type="entry name" value="GLYCOSYLTRANSFERASE TAGX-RELATED"/>
    <property type="match status" value="1"/>
</dbReference>
<dbReference type="InterPro" id="IPR050834">
    <property type="entry name" value="Glycosyltransf_2"/>
</dbReference>
<protein>
    <submittedName>
        <fullName evidence="2">Glycosyltransferase family 2 protein</fullName>
    </submittedName>
</protein>
<name>A0A5M6ZIP6_9PROT</name>
<organism evidence="2 3">
    <name type="scientific">Alkalicaulis satelles</name>
    <dbReference type="NCBI Taxonomy" id="2609175"/>
    <lineage>
        <taxon>Bacteria</taxon>
        <taxon>Pseudomonadati</taxon>
        <taxon>Pseudomonadota</taxon>
        <taxon>Alphaproteobacteria</taxon>
        <taxon>Maricaulales</taxon>
        <taxon>Maricaulaceae</taxon>
        <taxon>Alkalicaulis</taxon>
    </lineage>
</organism>